<organism evidence="10 11">
    <name type="scientific">Sulfobacillus acidophilus</name>
    <dbReference type="NCBI Taxonomy" id="53633"/>
    <lineage>
        <taxon>Bacteria</taxon>
        <taxon>Bacillati</taxon>
        <taxon>Bacillota</taxon>
        <taxon>Clostridia</taxon>
        <taxon>Eubacteriales</taxon>
        <taxon>Clostridiales Family XVII. Incertae Sedis</taxon>
        <taxon>Sulfobacillus</taxon>
    </lineage>
</organism>
<evidence type="ECO:0000256" key="3">
    <source>
        <dbReference type="ARBA" id="ARBA00022679"/>
    </source>
</evidence>
<keyword evidence="5" id="KW-0680">Restriction system</keyword>
<dbReference type="Gene3D" id="3.40.50.150">
    <property type="entry name" value="Vaccinia Virus protein VP39"/>
    <property type="match status" value="1"/>
</dbReference>
<comment type="similarity">
    <text evidence="1">Belongs to the N(4)/N(6)-methyltransferase family. N(4) subfamily.</text>
</comment>
<sequence>MILPAEGLENLPLDAWRNHFICGDALAVLRHLPDACVDLVITSPPYNLRNSTGNGLKHPGHQKRWANPALAQGYDTGYTDDLPHDAYVAWQRSILAELWRVIKPTGAIYYNHKWRVQGGELQRLAETIVAGYPVRQILIWQRAGGINFNDHYFVPTYEVIYLIAKPGYRLRAGANCYGDVWRIPQDHANPHPAPFPLEIPERIIRASAQTDLVLDPFSGSGTTALAAVRCGKAFIGIDRSARYCAWAARRVQGRPWGDHEAGGHEQISVFDL</sequence>
<name>A0A2T2WCS9_9FIRM</name>
<dbReference type="GO" id="GO:0015667">
    <property type="term" value="F:site-specific DNA-methyltransferase (cytosine-N4-specific) activity"/>
    <property type="evidence" value="ECO:0007669"/>
    <property type="project" value="UniProtKB-EC"/>
</dbReference>
<comment type="caution">
    <text evidence="10">The sequence shown here is derived from an EMBL/GenBank/DDBJ whole genome shotgun (WGS) entry which is preliminary data.</text>
</comment>
<dbReference type="GO" id="GO:0032259">
    <property type="term" value="P:methylation"/>
    <property type="evidence" value="ECO:0007669"/>
    <property type="project" value="UniProtKB-KW"/>
</dbReference>
<dbReference type="Pfam" id="PF01555">
    <property type="entry name" value="N6_N4_Mtase"/>
    <property type="match status" value="1"/>
</dbReference>
<keyword evidence="3 10" id="KW-0808">Transferase</keyword>
<dbReference type="GO" id="GO:0008170">
    <property type="term" value="F:N-methyltransferase activity"/>
    <property type="evidence" value="ECO:0007669"/>
    <property type="project" value="InterPro"/>
</dbReference>
<reference evidence="10 11" key="1">
    <citation type="journal article" date="2014" name="BMC Genomics">
        <title>Comparison of environmental and isolate Sulfobacillus genomes reveals diverse carbon, sulfur, nitrogen, and hydrogen metabolisms.</title>
        <authorList>
            <person name="Justice N.B."/>
            <person name="Norman A."/>
            <person name="Brown C.T."/>
            <person name="Singh A."/>
            <person name="Thomas B.C."/>
            <person name="Banfield J.F."/>
        </authorList>
    </citation>
    <scope>NUCLEOTIDE SEQUENCE [LARGE SCALE GENOMIC DNA]</scope>
    <source>
        <strain evidence="10">AMDSBA3</strain>
    </source>
</reference>
<keyword evidence="2 10" id="KW-0489">Methyltransferase</keyword>
<feature type="domain" description="DNA methylase N-4/N-6" evidence="9">
    <location>
        <begin position="37"/>
        <end position="247"/>
    </location>
</feature>
<accession>A0A2T2WCS9</accession>
<dbReference type="PRINTS" id="PR00508">
    <property type="entry name" value="S21N4MTFRASE"/>
</dbReference>
<keyword evidence="4" id="KW-0949">S-adenosyl-L-methionine</keyword>
<dbReference type="AlphaFoldDB" id="A0A2T2WCS9"/>
<dbReference type="InterPro" id="IPR029063">
    <property type="entry name" value="SAM-dependent_MTases_sf"/>
</dbReference>
<evidence type="ECO:0000256" key="2">
    <source>
        <dbReference type="ARBA" id="ARBA00022603"/>
    </source>
</evidence>
<evidence type="ECO:0000256" key="1">
    <source>
        <dbReference type="ARBA" id="ARBA00010203"/>
    </source>
</evidence>
<dbReference type="EC" id="2.1.1.-" evidence="8"/>
<evidence type="ECO:0000256" key="7">
    <source>
        <dbReference type="ARBA" id="ARBA00049120"/>
    </source>
</evidence>
<dbReference type="GO" id="GO:0003677">
    <property type="term" value="F:DNA binding"/>
    <property type="evidence" value="ECO:0007669"/>
    <property type="project" value="UniProtKB-KW"/>
</dbReference>
<dbReference type="GO" id="GO:0009307">
    <property type="term" value="P:DNA restriction-modification system"/>
    <property type="evidence" value="ECO:0007669"/>
    <property type="project" value="UniProtKB-KW"/>
</dbReference>
<dbReference type="SUPFAM" id="SSF53335">
    <property type="entry name" value="S-adenosyl-L-methionine-dependent methyltransferases"/>
    <property type="match status" value="1"/>
</dbReference>
<evidence type="ECO:0000256" key="5">
    <source>
        <dbReference type="ARBA" id="ARBA00022747"/>
    </source>
</evidence>
<evidence type="ECO:0000256" key="6">
    <source>
        <dbReference type="ARBA" id="ARBA00023125"/>
    </source>
</evidence>
<protein>
    <recommendedName>
        <fullName evidence="8">Methyltransferase</fullName>
        <ecNumber evidence="8">2.1.1.-</ecNumber>
    </recommendedName>
</protein>
<comment type="catalytic activity">
    <reaction evidence="7">
        <text>a 2'-deoxycytidine in DNA + S-adenosyl-L-methionine = an N(4)-methyl-2'-deoxycytidine in DNA + S-adenosyl-L-homocysteine + H(+)</text>
        <dbReference type="Rhea" id="RHEA:16857"/>
        <dbReference type="Rhea" id="RHEA-COMP:11369"/>
        <dbReference type="Rhea" id="RHEA-COMP:13674"/>
        <dbReference type="ChEBI" id="CHEBI:15378"/>
        <dbReference type="ChEBI" id="CHEBI:57856"/>
        <dbReference type="ChEBI" id="CHEBI:59789"/>
        <dbReference type="ChEBI" id="CHEBI:85452"/>
        <dbReference type="ChEBI" id="CHEBI:137933"/>
        <dbReference type="EC" id="2.1.1.113"/>
    </reaction>
</comment>
<dbReference type="PROSITE" id="PS00093">
    <property type="entry name" value="N4_MTASE"/>
    <property type="match status" value="1"/>
</dbReference>
<dbReference type="InterPro" id="IPR001091">
    <property type="entry name" value="RM_Methyltransferase"/>
</dbReference>
<dbReference type="Proteomes" id="UP000241848">
    <property type="component" value="Unassembled WGS sequence"/>
</dbReference>
<dbReference type="EMBL" id="PXYV01000095">
    <property type="protein sequence ID" value="PSR20030.1"/>
    <property type="molecule type" value="Genomic_DNA"/>
</dbReference>
<evidence type="ECO:0000256" key="4">
    <source>
        <dbReference type="ARBA" id="ARBA00022691"/>
    </source>
</evidence>
<proteinExistence type="inferred from homology"/>
<dbReference type="InterPro" id="IPR002941">
    <property type="entry name" value="DNA_methylase_N4/N6"/>
</dbReference>
<dbReference type="InterPro" id="IPR017985">
    <property type="entry name" value="MeTrfase_CN4_CS"/>
</dbReference>
<gene>
    <name evidence="10" type="ORF">C7B45_16955</name>
</gene>
<evidence type="ECO:0000313" key="11">
    <source>
        <dbReference type="Proteomes" id="UP000241848"/>
    </source>
</evidence>
<evidence type="ECO:0000313" key="10">
    <source>
        <dbReference type="EMBL" id="PSR20030.1"/>
    </source>
</evidence>
<evidence type="ECO:0000259" key="9">
    <source>
        <dbReference type="Pfam" id="PF01555"/>
    </source>
</evidence>
<evidence type="ECO:0000256" key="8">
    <source>
        <dbReference type="RuleBase" id="RU362026"/>
    </source>
</evidence>
<keyword evidence="6" id="KW-0238">DNA-binding</keyword>